<evidence type="ECO:0000256" key="6">
    <source>
        <dbReference type="SAM" id="MobiDB-lite"/>
    </source>
</evidence>
<dbReference type="CDD" id="cd00077">
    <property type="entry name" value="HDc"/>
    <property type="match status" value="1"/>
</dbReference>
<dbReference type="PROSITE" id="PS51845">
    <property type="entry name" value="PDEASE_I_2"/>
    <property type="match status" value="1"/>
</dbReference>
<evidence type="ECO:0000259" key="7">
    <source>
        <dbReference type="PROSITE" id="PS51845"/>
    </source>
</evidence>
<dbReference type="EMBL" id="CP012528">
    <property type="protein sequence ID" value="ALC49267.1"/>
    <property type="molecule type" value="Genomic_DNA"/>
</dbReference>
<dbReference type="Gene3D" id="1.10.1300.10">
    <property type="entry name" value="3'5'-cyclic nucleotide phosphodiesterase, catalytic domain"/>
    <property type="match status" value="1"/>
</dbReference>
<dbReference type="GO" id="GO:0007165">
    <property type="term" value="P:signal transduction"/>
    <property type="evidence" value="ECO:0007669"/>
    <property type="project" value="InterPro"/>
</dbReference>
<feature type="region of interest" description="Disordered" evidence="6">
    <location>
        <begin position="381"/>
        <end position="407"/>
    </location>
</feature>
<evidence type="ECO:0000256" key="3">
    <source>
        <dbReference type="PIRSR" id="PIRSR623088-1"/>
    </source>
</evidence>
<accession>A0A0M4EYY5</accession>
<dbReference type="AlphaFoldDB" id="A0A0M4EYY5"/>
<dbReference type="InterPro" id="IPR002073">
    <property type="entry name" value="PDEase_catalytic_dom"/>
</dbReference>
<organism evidence="8 9">
    <name type="scientific">Drosophila busckii</name>
    <name type="common">Fruit fly</name>
    <dbReference type="NCBI Taxonomy" id="30019"/>
    <lineage>
        <taxon>Eukaryota</taxon>
        <taxon>Metazoa</taxon>
        <taxon>Ecdysozoa</taxon>
        <taxon>Arthropoda</taxon>
        <taxon>Hexapoda</taxon>
        <taxon>Insecta</taxon>
        <taxon>Pterygota</taxon>
        <taxon>Neoptera</taxon>
        <taxon>Endopterygota</taxon>
        <taxon>Diptera</taxon>
        <taxon>Brachycera</taxon>
        <taxon>Muscomorpha</taxon>
        <taxon>Ephydroidea</taxon>
        <taxon>Drosophilidae</taxon>
        <taxon>Drosophila</taxon>
    </lineage>
</organism>
<dbReference type="InterPro" id="IPR036971">
    <property type="entry name" value="PDEase_catalytic_dom_sf"/>
</dbReference>
<gene>
    <name evidence="8" type="ORF">Dbus_chrXg1123</name>
</gene>
<dbReference type="OrthoDB" id="546632at2759"/>
<dbReference type="InterPro" id="IPR003607">
    <property type="entry name" value="HD/PDEase_dom"/>
</dbReference>
<keyword evidence="9" id="KW-1185">Reference proteome</keyword>
<dbReference type="PANTHER" id="PTHR11347">
    <property type="entry name" value="CYCLIC NUCLEOTIDE PHOSPHODIESTERASE"/>
    <property type="match status" value="1"/>
</dbReference>
<evidence type="ECO:0000313" key="9">
    <source>
        <dbReference type="Proteomes" id="UP000494163"/>
    </source>
</evidence>
<feature type="active site" description="Proton donor" evidence="3">
    <location>
        <position position="714"/>
    </location>
</feature>
<reference evidence="8 9" key="1">
    <citation type="submission" date="2015-08" db="EMBL/GenBank/DDBJ databases">
        <title>Ancestral chromatin configuration constrains chromatin evolution on differentiating sex chromosomes in Drosophila.</title>
        <authorList>
            <person name="Zhou Q."/>
            <person name="Bachtrog D."/>
        </authorList>
    </citation>
    <scope>NUCLEOTIDE SEQUENCE [LARGE SCALE GENOMIC DNA]</scope>
    <source>
        <tissue evidence="8">Whole larvae</tissue>
    </source>
</reference>
<feature type="binding site" evidence="4">
    <location>
        <position position="755"/>
    </location>
    <ligand>
        <name>Zn(2+)</name>
        <dbReference type="ChEBI" id="CHEBI:29105"/>
        <label>2</label>
    </ligand>
</feature>
<feature type="binding site" evidence="4">
    <location>
        <position position="754"/>
    </location>
    <ligand>
        <name>Zn(2+)</name>
        <dbReference type="ChEBI" id="CHEBI:29105"/>
        <label>1</label>
    </ligand>
</feature>
<comment type="cofactor">
    <cofactor evidence="5">
        <name>a divalent metal cation</name>
        <dbReference type="ChEBI" id="CHEBI:60240"/>
    </cofactor>
    <text evidence="5">Binds 2 divalent metal cations per subunit. Site 1 may preferentially bind zinc ions, while site 2 has a preference for magnesium and/or manganese ions.</text>
</comment>
<dbReference type="InterPro" id="IPR023174">
    <property type="entry name" value="PDEase_CS"/>
</dbReference>
<dbReference type="OMA" id="AAIDCAC"/>
<protein>
    <recommendedName>
        <fullName evidence="5">Phosphodiesterase</fullName>
        <ecNumber evidence="5">3.1.4.-</ecNumber>
    </recommendedName>
</protein>
<name>A0A0M4EYY5_DROBS</name>
<comment type="similarity">
    <text evidence="5">Belongs to the cyclic nucleotide phosphodiesterase family.</text>
</comment>
<keyword evidence="1 4" id="KW-0479">Metal-binding</keyword>
<dbReference type="STRING" id="30019.A0A0M4EYY5"/>
<dbReference type="SUPFAM" id="SSF109604">
    <property type="entry name" value="HD-domain/PDEase-like"/>
    <property type="match status" value="1"/>
</dbReference>
<feature type="compositionally biased region" description="Polar residues" evidence="6">
    <location>
        <begin position="345"/>
        <end position="362"/>
    </location>
</feature>
<feature type="domain" description="PDEase" evidence="7">
    <location>
        <begin position="638"/>
        <end position="827"/>
    </location>
</feature>
<dbReference type="GO" id="GO:0046872">
    <property type="term" value="F:metal ion binding"/>
    <property type="evidence" value="ECO:0007669"/>
    <property type="project" value="UniProtKB-KW"/>
</dbReference>
<dbReference type="GO" id="GO:0004114">
    <property type="term" value="F:3',5'-cyclic-nucleotide phosphodiesterase activity"/>
    <property type="evidence" value="ECO:0007669"/>
    <property type="project" value="InterPro"/>
</dbReference>
<proteinExistence type="inferred from homology"/>
<sequence>MYQDSGCNSSTRRGSAAAAAAAALTAAEAAAVEAAAENANVHPTSISRSNSCGNAAAFHQQPNEQQQQQAQRLSALNADVRLLRTIGYIASRVRCLAKYYGDFHLHNPYSARRQRRQLQEILLKHSIFDPGRERERALLLAAAAVAVGAAATLTTTTLTTTVTRSQSCGSNLGIASCVEQPIDQQQQHRQVLLLNVDSDDEEQQQVQEEELELLIAITTATAATTTATTTNTAATIVRRNKSSNSSASVSAIASAEASGSGSGSGLSSSSDSLAIAATPIALLEELLIQFYEDQDQEQNSSKLTVIRQQLAARSDNLNNNNNGRGSGSNNNNNNNIQEEENGSSRSASTHSLTMSASHSNNMVETTTVATTTTTATATIAVDAPSSSSSRAFLLQPAQDPDTPRRRRASDCSAVQAANQQLHITLKNNNCANKLHRGSCGGAGEHLLAANSIANRATIILSKSCSNVDGDATASLNLSLSSDAGGVAGLNLQLRASATDLESNSNGGGGGGAAAAALNGAREAITSIAAAASNGNGNNEYSILQLNNTIIQCHFNDDDFRALVKDLKRKVEYTERMNWLSTRYSLKTIDGTDQGATIDIIDSTIDIFTALVITNCLGLSNRPLGPPHRKSSLPKHQEVKRRFLEICDTNFSDEVKSALRLPAFDSYEWGDADVIHLMQTMFLELGFIEKFSIPVETLREWLYEVYKHYNEVPFHNFRHCFCVAQMMYAITRQANLLHRLGDLECLILLVSCICHDLDHPGYNNIYQINARTELALRYNDISPLENHHCSIAFRLLEHPECNIFKNFGRETFKLNIARNMLAITEKLT</sequence>
<feature type="region of interest" description="Disordered" evidence="6">
    <location>
        <begin position="314"/>
        <end position="362"/>
    </location>
</feature>
<dbReference type="SMR" id="A0A0M4EYY5"/>
<feature type="binding site" evidence="4">
    <location>
        <position position="755"/>
    </location>
    <ligand>
        <name>Zn(2+)</name>
        <dbReference type="ChEBI" id="CHEBI:29105"/>
        <label>1</label>
    </ligand>
</feature>
<keyword evidence="2 5" id="KW-0378">Hydrolase</keyword>
<evidence type="ECO:0000256" key="4">
    <source>
        <dbReference type="PIRSR" id="PIRSR623088-3"/>
    </source>
</evidence>
<evidence type="ECO:0000256" key="2">
    <source>
        <dbReference type="ARBA" id="ARBA00022801"/>
    </source>
</evidence>
<evidence type="ECO:0000256" key="5">
    <source>
        <dbReference type="RuleBase" id="RU363067"/>
    </source>
</evidence>
<dbReference type="InterPro" id="IPR023088">
    <property type="entry name" value="PDEase"/>
</dbReference>
<evidence type="ECO:0000313" key="8">
    <source>
        <dbReference type="EMBL" id="ALC49267.1"/>
    </source>
</evidence>
<dbReference type="PRINTS" id="PR00387">
    <property type="entry name" value="PDIESTERASE1"/>
</dbReference>
<dbReference type="Pfam" id="PF00233">
    <property type="entry name" value="PDEase_I"/>
    <property type="match status" value="1"/>
</dbReference>
<feature type="binding site" evidence="4">
    <location>
        <position position="718"/>
    </location>
    <ligand>
        <name>Zn(2+)</name>
        <dbReference type="ChEBI" id="CHEBI:29105"/>
        <label>1</label>
    </ligand>
</feature>
<dbReference type="EC" id="3.1.4.-" evidence="5"/>
<dbReference type="PROSITE" id="PS00126">
    <property type="entry name" value="PDEASE_I_1"/>
    <property type="match status" value="1"/>
</dbReference>
<feature type="compositionally biased region" description="Low complexity" evidence="6">
    <location>
        <begin position="316"/>
        <end position="336"/>
    </location>
</feature>
<dbReference type="Proteomes" id="UP000494163">
    <property type="component" value="Chromosome X"/>
</dbReference>
<evidence type="ECO:0000256" key="1">
    <source>
        <dbReference type="ARBA" id="ARBA00022723"/>
    </source>
</evidence>